<evidence type="ECO:0000313" key="6">
    <source>
        <dbReference type="EMBL" id="RVW57752.1"/>
    </source>
</evidence>
<proteinExistence type="inferred from homology"/>
<dbReference type="GO" id="GO:0003735">
    <property type="term" value="F:structural constituent of ribosome"/>
    <property type="evidence" value="ECO:0007669"/>
    <property type="project" value="InterPro"/>
</dbReference>
<dbReference type="Gene3D" id="3.40.1370.10">
    <property type="match status" value="1"/>
</dbReference>
<dbReference type="AlphaFoldDB" id="A0A438FCR3"/>
<accession>A0A438FCR3</accession>
<keyword evidence="2" id="KW-0689">Ribosomal protein</keyword>
<evidence type="ECO:0000256" key="3">
    <source>
        <dbReference type="ARBA" id="ARBA00023274"/>
    </source>
</evidence>
<keyword evidence="5" id="KW-0472">Membrane</keyword>
<evidence type="ECO:0000256" key="1">
    <source>
        <dbReference type="ARBA" id="ARBA00010528"/>
    </source>
</evidence>
<evidence type="ECO:0000256" key="4">
    <source>
        <dbReference type="SAM" id="MobiDB-lite"/>
    </source>
</evidence>
<keyword evidence="3" id="KW-0687">Ribonucleoprotein</keyword>
<comment type="similarity">
    <text evidence="1">Belongs to the universal ribosomal protein uL4 family.</text>
</comment>
<dbReference type="GO" id="GO:0006412">
    <property type="term" value="P:translation"/>
    <property type="evidence" value="ECO:0007669"/>
    <property type="project" value="InterPro"/>
</dbReference>
<dbReference type="EMBL" id="QGNW01001027">
    <property type="protein sequence ID" value="RVW57752.1"/>
    <property type="molecule type" value="Genomic_DNA"/>
</dbReference>
<gene>
    <name evidence="6" type="ORF">CK203_114125</name>
</gene>
<organism evidence="6 7">
    <name type="scientific">Vitis vinifera</name>
    <name type="common">Grape</name>
    <dbReference type="NCBI Taxonomy" id="29760"/>
    <lineage>
        <taxon>Eukaryota</taxon>
        <taxon>Viridiplantae</taxon>
        <taxon>Streptophyta</taxon>
        <taxon>Embryophyta</taxon>
        <taxon>Tracheophyta</taxon>
        <taxon>Spermatophyta</taxon>
        <taxon>Magnoliopsida</taxon>
        <taxon>eudicotyledons</taxon>
        <taxon>Gunneridae</taxon>
        <taxon>Pentapetalae</taxon>
        <taxon>rosids</taxon>
        <taxon>Vitales</taxon>
        <taxon>Vitaceae</taxon>
        <taxon>Viteae</taxon>
        <taxon>Vitis</taxon>
    </lineage>
</organism>
<feature type="compositionally biased region" description="Polar residues" evidence="4">
    <location>
        <begin position="419"/>
        <end position="430"/>
    </location>
</feature>
<dbReference type="Proteomes" id="UP000288805">
    <property type="component" value="Unassembled WGS sequence"/>
</dbReference>
<comment type="caution">
    <text evidence="6">The sequence shown here is derived from an EMBL/GenBank/DDBJ whole genome shotgun (WGS) entry which is preliminary data.</text>
</comment>
<sequence>MWQGGHARVGLGGMTKFVLLVVASAAVILSKFSLSTLLLTSRSFVINSPYESLKFAEKFSLSGWPFLIAEELKAEESYPIGFSLGGPIPDLKLECRPPFGALSFASLQVTFFDKCRALKMTGGRLSRSHVPPPVWLVRNQVVVYVNQSERDGVLLAGKGVRYLRGKLLELGGGGGGLFREVKRFGWGKEDTQRELESPIGLNEAGVVNRTVFMDALFWTLMRMKLVFGSILMDLKLHIGISSENLLFLMVNLSTQPELEVSVAGGGLSWKYGDFVTCKENEGNEERREQELGKKAASWKSQHLIYAFSSAHFVGGLRWPFHHWNHIVEAKPTNALANGEDRKSWLATTGSNRCPSFPWSGAYPDAEKRKTATLFVPGRNIPGVEVANVDRLNLLKLAPGGHLGRNSQLGPFSPCLSQSPAKKSGFGSANSGLDAPNSPRIFN</sequence>
<dbReference type="GO" id="GO:0005840">
    <property type="term" value="C:ribosome"/>
    <property type="evidence" value="ECO:0007669"/>
    <property type="project" value="UniProtKB-KW"/>
</dbReference>
<keyword evidence="5" id="KW-0812">Transmembrane</keyword>
<protein>
    <submittedName>
        <fullName evidence="6">Uncharacterized protein</fullName>
    </submittedName>
</protein>
<evidence type="ECO:0000256" key="2">
    <source>
        <dbReference type="ARBA" id="ARBA00022980"/>
    </source>
</evidence>
<keyword evidence="5" id="KW-1133">Transmembrane helix</keyword>
<dbReference type="InterPro" id="IPR023574">
    <property type="entry name" value="Ribosomal_uL4_dom_sf"/>
</dbReference>
<reference evidence="6 7" key="1">
    <citation type="journal article" date="2018" name="PLoS Genet.">
        <title>Population sequencing reveals clonal diversity and ancestral inbreeding in the grapevine cultivar Chardonnay.</title>
        <authorList>
            <person name="Roach M.J."/>
            <person name="Johnson D.L."/>
            <person name="Bohlmann J."/>
            <person name="van Vuuren H.J."/>
            <person name="Jones S.J."/>
            <person name="Pretorius I.S."/>
            <person name="Schmidt S.A."/>
            <person name="Borneman A.R."/>
        </authorList>
    </citation>
    <scope>NUCLEOTIDE SEQUENCE [LARGE SCALE GENOMIC DNA]</scope>
    <source>
        <strain evidence="7">cv. Chardonnay</strain>
        <tissue evidence="6">Leaf</tissue>
    </source>
</reference>
<evidence type="ECO:0000313" key="7">
    <source>
        <dbReference type="Proteomes" id="UP000288805"/>
    </source>
</evidence>
<dbReference type="GO" id="GO:1990904">
    <property type="term" value="C:ribonucleoprotein complex"/>
    <property type="evidence" value="ECO:0007669"/>
    <property type="project" value="UniProtKB-KW"/>
</dbReference>
<evidence type="ECO:0000256" key="5">
    <source>
        <dbReference type="SAM" id="Phobius"/>
    </source>
</evidence>
<feature type="transmembrane region" description="Helical" evidence="5">
    <location>
        <begin position="17"/>
        <end position="39"/>
    </location>
</feature>
<name>A0A438FCR3_VITVI</name>
<feature type="region of interest" description="Disordered" evidence="4">
    <location>
        <begin position="419"/>
        <end position="442"/>
    </location>
</feature>